<reference evidence="1" key="1">
    <citation type="submission" date="2019-03" db="EMBL/GenBank/DDBJ databases">
        <title>Lake Tanganyika Metagenome-Assembled Genomes (MAGs).</title>
        <authorList>
            <person name="Tran P."/>
        </authorList>
    </citation>
    <scope>NUCLEOTIDE SEQUENCE</scope>
    <source>
        <strain evidence="1">K_DeepCast_65m_m2_066</strain>
    </source>
</reference>
<dbReference type="AlphaFoldDB" id="A0A938B0N6"/>
<protein>
    <submittedName>
        <fullName evidence="1">DUF429 domain-containing protein</fullName>
    </submittedName>
</protein>
<accession>A0A938B0N6</accession>
<sequence>MTIPPATPDTMPFLAGVDGCRAGWVAVCAQPQAQSAAEHQVRLFSRFADLLAGLPAVTCSAVDIPIGLLTAREPGGRACDRAARRLLGRRASSVFTPPTRPLLEATHYDQVRTHGVSVQAFHILPKIREVDRVITPALQQYIYEAHPELAFRALAGAPMAQRKKTAAGYEARLRVLEQIPSPLFQDIRVAVEHVLRLYRRTQVAPDDVLDAYVLVWTAWRIWQGQGSRVPSDPPYDERGLRMEIWY</sequence>
<gene>
    <name evidence="1" type="ORF">FJZ47_09195</name>
</gene>
<dbReference type="Proteomes" id="UP000712673">
    <property type="component" value="Unassembled WGS sequence"/>
</dbReference>
<name>A0A938B0N6_UNCTE</name>
<dbReference type="EMBL" id="VGLS01000232">
    <property type="protein sequence ID" value="MBM3223962.1"/>
    <property type="molecule type" value="Genomic_DNA"/>
</dbReference>
<proteinExistence type="predicted"/>
<dbReference type="InterPro" id="IPR007362">
    <property type="entry name" value="DUF429"/>
</dbReference>
<organism evidence="1 2">
    <name type="scientific">Tectimicrobiota bacterium</name>
    <dbReference type="NCBI Taxonomy" id="2528274"/>
    <lineage>
        <taxon>Bacteria</taxon>
        <taxon>Pseudomonadati</taxon>
        <taxon>Nitrospinota/Tectimicrobiota group</taxon>
        <taxon>Candidatus Tectimicrobiota</taxon>
    </lineage>
</organism>
<dbReference type="Pfam" id="PF04250">
    <property type="entry name" value="DUF429"/>
    <property type="match status" value="1"/>
</dbReference>
<evidence type="ECO:0000313" key="1">
    <source>
        <dbReference type="EMBL" id="MBM3223962.1"/>
    </source>
</evidence>
<evidence type="ECO:0000313" key="2">
    <source>
        <dbReference type="Proteomes" id="UP000712673"/>
    </source>
</evidence>
<comment type="caution">
    <text evidence="1">The sequence shown here is derived from an EMBL/GenBank/DDBJ whole genome shotgun (WGS) entry which is preliminary data.</text>
</comment>